<dbReference type="Proteomes" id="UP000604825">
    <property type="component" value="Unassembled WGS sequence"/>
</dbReference>
<dbReference type="GO" id="GO:0071555">
    <property type="term" value="P:cell wall organization"/>
    <property type="evidence" value="ECO:0007669"/>
    <property type="project" value="UniProtKB-KW"/>
</dbReference>
<dbReference type="InterPro" id="IPR011050">
    <property type="entry name" value="Pectin_lyase_fold/virulence"/>
</dbReference>
<protein>
    <recommendedName>
        <fullName evidence="7">Pectin lyase-like superfamily protein</fullName>
    </recommendedName>
</protein>
<keyword evidence="6" id="KW-1185">Reference proteome</keyword>
<proteinExistence type="predicted"/>
<evidence type="ECO:0000256" key="3">
    <source>
        <dbReference type="ARBA" id="ARBA00023316"/>
    </source>
</evidence>
<dbReference type="GO" id="GO:0005576">
    <property type="term" value="C:extracellular region"/>
    <property type="evidence" value="ECO:0007669"/>
    <property type="project" value="UniProtKB-SubCell"/>
</dbReference>
<evidence type="ECO:0000313" key="5">
    <source>
        <dbReference type="EMBL" id="CAD6215081.1"/>
    </source>
</evidence>
<feature type="signal peptide" evidence="4">
    <location>
        <begin position="1"/>
        <end position="30"/>
    </location>
</feature>
<name>A0A811N361_9POAL</name>
<accession>A0A811N361</accession>
<evidence type="ECO:0000256" key="4">
    <source>
        <dbReference type="SAM" id="SignalP"/>
    </source>
</evidence>
<keyword evidence="3" id="KW-0961">Cell wall biogenesis/degradation</keyword>
<evidence type="ECO:0000256" key="2">
    <source>
        <dbReference type="ARBA" id="ARBA00022525"/>
    </source>
</evidence>
<dbReference type="OrthoDB" id="657877at2759"/>
<dbReference type="PANTHER" id="PTHR31375">
    <property type="match status" value="1"/>
</dbReference>
<evidence type="ECO:0000313" key="6">
    <source>
        <dbReference type="Proteomes" id="UP000604825"/>
    </source>
</evidence>
<reference evidence="5" key="1">
    <citation type="submission" date="2020-10" db="EMBL/GenBank/DDBJ databases">
        <authorList>
            <person name="Han B."/>
            <person name="Lu T."/>
            <person name="Zhao Q."/>
            <person name="Huang X."/>
            <person name="Zhao Y."/>
        </authorList>
    </citation>
    <scope>NUCLEOTIDE SEQUENCE</scope>
</reference>
<gene>
    <name evidence="5" type="ORF">NCGR_LOCUS10357</name>
</gene>
<dbReference type="AlphaFoldDB" id="A0A811N361"/>
<evidence type="ECO:0008006" key="7">
    <source>
        <dbReference type="Google" id="ProtNLM"/>
    </source>
</evidence>
<dbReference type="InterPro" id="IPR012334">
    <property type="entry name" value="Pectin_lyas_fold"/>
</dbReference>
<organism evidence="5 6">
    <name type="scientific">Miscanthus lutarioriparius</name>
    <dbReference type="NCBI Taxonomy" id="422564"/>
    <lineage>
        <taxon>Eukaryota</taxon>
        <taxon>Viridiplantae</taxon>
        <taxon>Streptophyta</taxon>
        <taxon>Embryophyta</taxon>
        <taxon>Tracheophyta</taxon>
        <taxon>Spermatophyta</taxon>
        <taxon>Magnoliopsida</taxon>
        <taxon>Liliopsida</taxon>
        <taxon>Poales</taxon>
        <taxon>Poaceae</taxon>
        <taxon>PACMAD clade</taxon>
        <taxon>Panicoideae</taxon>
        <taxon>Andropogonodae</taxon>
        <taxon>Andropogoneae</taxon>
        <taxon>Saccharinae</taxon>
        <taxon>Miscanthus</taxon>
    </lineage>
</organism>
<keyword evidence="2" id="KW-0964">Secreted</keyword>
<feature type="chain" id="PRO_5032643584" description="Pectin lyase-like superfamily protein" evidence="4">
    <location>
        <begin position="31"/>
        <end position="129"/>
    </location>
</feature>
<evidence type="ECO:0000256" key="1">
    <source>
        <dbReference type="ARBA" id="ARBA00004613"/>
    </source>
</evidence>
<dbReference type="SUPFAM" id="SSF51126">
    <property type="entry name" value="Pectin lyase-like"/>
    <property type="match status" value="1"/>
</dbReference>
<sequence length="129" mass="13149">MASRTNKPQLQLVLWPSLLTLLFLSGALEAAAGTGTSTSSVSSIGSSADGAAAATGRRSLAAASQSVFNLDRYGASGDGSHDDTQALAQAWNAACTSPRPSVLLVPGGKRYLLKLVTLHGPCKSSFARS</sequence>
<dbReference type="EMBL" id="CAJGYO010000002">
    <property type="protein sequence ID" value="CAD6215081.1"/>
    <property type="molecule type" value="Genomic_DNA"/>
</dbReference>
<keyword evidence="4" id="KW-0732">Signal</keyword>
<dbReference type="Gene3D" id="2.160.20.10">
    <property type="entry name" value="Single-stranded right-handed beta-helix, Pectin lyase-like"/>
    <property type="match status" value="1"/>
</dbReference>
<comment type="caution">
    <text evidence="5">The sequence shown here is derived from an EMBL/GenBank/DDBJ whole genome shotgun (WGS) entry which is preliminary data.</text>
</comment>
<comment type="subcellular location">
    <subcellularLocation>
        <location evidence="1">Secreted</location>
    </subcellularLocation>
</comment>